<sequence length="126" mass="13625">MRLQSKRDMGHERGATVGAFLRFAIIACLAALAIIAVGEALRTDIPERVTTPAATNADPLAADLARCRDVTAEQLAADDTCRRVWAENRRRFFAPPPPAASTLDTPPKTQDRIPTSVTPNSSDEAR</sequence>
<protein>
    <submittedName>
        <fullName evidence="3">Uncharacterized protein</fullName>
    </submittedName>
</protein>
<name>A0A1W6ZMP2_9HYPH</name>
<evidence type="ECO:0000256" key="1">
    <source>
        <dbReference type="SAM" id="MobiDB-lite"/>
    </source>
</evidence>
<feature type="transmembrane region" description="Helical" evidence="2">
    <location>
        <begin position="20"/>
        <end position="38"/>
    </location>
</feature>
<gene>
    <name evidence="3" type="ORF">CAK95_02330</name>
</gene>
<organism evidence="3 4">
    <name type="scientific">Pseudorhodoplanes sinuspersici</name>
    <dbReference type="NCBI Taxonomy" id="1235591"/>
    <lineage>
        <taxon>Bacteria</taxon>
        <taxon>Pseudomonadati</taxon>
        <taxon>Pseudomonadota</taxon>
        <taxon>Alphaproteobacteria</taxon>
        <taxon>Hyphomicrobiales</taxon>
        <taxon>Pseudorhodoplanes</taxon>
    </lineage>
</organism>
<accession>A0A1W6ZMP2</accession>
<keyword evidence="2" id="KW-0812">Transmembrane</keyword>
<keyword evidence="2" id="KW-0472">Membrane</keyword>
<dbReference type="KEGG" id="psin:CAK95_02330"/>
<dbReference type="NCBIfam" id="TIGR04360">
    <property type="entry name" value="other_trbK"/>
    <property type="match status" value="1"/>
</dbReference>
<dbReference type="Pfam" id="PF20084">
    <property type="entry name" value="TrbK"/>
    <property type="match status" value="1"/>
</dbReference>
<dbReference type="RefSeq" id="WP_245303597.1">
    <property type="nucleotide sequence ID" value="NZ_CP021112.1"/>
</dbReference>
<evidence type="ECO:0000313" key="4">
    <source>
        <dbReference type="Proteomes" id="UP000194137"/>
    </source>
</evidence>
<dbReference type="InterPro" id="IPR027587">
    <property type="entry name" value="TrbK"/>
</dbReference>
<proteinExistence type="predicted"/>
<keyword evidence="4" id="KW-1185">Reference proteome</keyword>
<keyword evidence="2" id="KW-1133">Transmembrane helix</keyword>
<dbReference type="EMBL" id="CP021112">
    <property type="protein sequence ID" value="ARP98044.1"/>
    <property type="molecule type" value="Genomic_DNA"/>
</dbReference>
<dbReference type="STRING" id="1235591.CAK95_02330"/>
<feature type="compositionally biased region" description="Polar residues" evidence="1">
    <location>
        <begin position="102"/>
        <end position="126"/>
    </location>
</feature>
<dbReference type="Proteomes" id="UP000194137">
    <property type="component" value="Chromosome"/>
</dbReference>
<reference evidence="3 4" key="1">
    <citation type="submission" date="2017-05" db="EMBL/GenBank/DDBJ databases">
        <title>Full genome sequence of Pseudorhodoplanes sinuspersici.</title>
        <authorList>
            <person name="Dastgheib S.M.M."/>
            <person name="Shavandi M."/>
            <person name="Tirandaz H."/>
        </authorList>
    </citation>
    <scope>NUCLEOTIDE SEQUENCE [LARGE SCALE GENOMIC DNA]</scope>
    <source>
        <strain evidence="3 4">RIPI110</strain>
    </source>
</reference>
<evidence type="ECO:0000256" key="2">
    <source>
        <dbReference type="SAM" id="Phobius"/>
    </source>
</evidence>
<evidence type="ECO:0000313" key="3">
    <source>
        <dbReference type="EMBL" id="ARP98044.1"/>
    </source>
</evidence>
<dbReference type="AlphaFoldDB" id="A0A1W6ZMP2"/>
<feature type="region of interest" description="Disordered" evidence="1">
    <location>
        <begin position="92"/>
        <end position="126"/>
    </location>
</feature>